<keyword evidence="2 4" id="KW-0808">Transferase</keyword>
<sequence length="383" mass="40561">MLYKQMKIIIAPDSFKGSLTSMEAGTIIKNAFQKVFPQAAIEVVPMADGGEGTLDTLLFSTKGKRLQKEVKGPLGEPVPVEYGILGDEETVLIEMAKISGLPMVEESKRNPLNTTTYGIGEVILDAINQGYRKFLIGLGGSATNDGGLGMLQALGATFQDEAGKKVPPFGSAVGEVASVDFSTIHPQVKECQFDIASDVENPLCGEIGASAVFGPQKGADEKMVEMLDASLSKYGALIEQHLGKTFQNMKGAGAAGGLGFAFLSIGGTILSGSKLIAEAANLHQDIPHADLIITGEGQSDFQTLYGKIPGYIGQLASENNIPAMLISGSLGDGYEKLYEYFTSCDSIATGPMSIEDCILHAENLLYKKAYNLAKIIHLHSKGD</sequence>
<dbReference type="InterPro" id="IPR036129">
    <property type="entry name" value="Glycerate_kinase_sf"/>
</dbReference>
<dbReference type="NCBIfam" id="TIGR00045">
    <property type="entry name" value="glycerate kinase"/>
    <property type="match status" value="1"/>
</dbReference>
<comment type="caution">
    <text evidence="5">The sequence shown here is derived from an EMBL/GenBank/DDBJ whole genome shotgun (WGS) entry which is preliminary data.</text>
</comment>
<proteinExistence type="inferred from homology"/>
<dbReference type="Pfam" id="PF02595">
    <property type="entry name" value="Gly_kinase"/>
    <property type="match status" value="1"/>
</dbReference>
<evidence type="ECO:0000256" key="3">
    <source>
        <dbReference type="ARBA" id="ARBA00022777"/>
    </source>
</evidence>
<evidence type="ECO:0000313" key="6">
    <source>
        <dbReference type="Proteomes" id="UP000789833"/>
    </source>
</evidence>
<dbReference type="EMBL" id="CAKJTJ010000008">
    <property type="protein sequence ID" value="CAG9621142.1"/>
    <property type="molecule type" value="Genomic_DNA"/>
</dbReference>
<organism evidence="5 6">
    <name type="scientific">Sutcliffiella rhizosphaerae</name>
    <dbReference type="NCBI Taxonomy" id="2880967"/>
    <lineage>
        <taxon>Bacteria</taxon>
        <taxon>Bacillati</taxon>
        <taxon>Bacillota</taxon>
        <taxon>Bacilli</taxon>
        <taxon>Bacillales</taxon>
        <taxon>Bacillaceae</taxon>
        <taxon>Sutcliffiella</taxon>
    </lineage>
</organism>
<evidence type="ECO:0000256" key="4">
    <source>
        <dbReference type="PIRNR" id="PIRNR006078"/>
    </source>
</evidence>
<gene>
    <name evidence="5" type="primary">glxK</name>
    <name evidence="5" type="ORF">BACCIP111883_01914</name>
</gene>
<comment type="similarity">
    <text evidence="1 4">Belongs to the glycerate kinase type-1 family.</text>
</comment>
<name>A0ABM8YMG5_9BACI</name>
<dbReference type="SUPFAM" id="SSF110738">
    <property type="entry name" value="Glycerate kinase I"/>
    <property type="match status" value="1"/>
</dbReference>
<evidence type="ECO:0000256" key="2">
    <source>
        <dbReference type="ARBA" id="ARBA00022679"/>
    </source>
</evidence>
<dbReference type="Gene3D" id="3.40.50.10350">
    <property type="entry name" value="Glycerate kinase, domain 1"/>
    <property type="match status" value="1"/>
</dbReference>
<keyword evidence="6" id="KW-1185">Reference proteome</keyword>
<keyword evidence="3 4" id="KW-0418">Kinase</keyword>
<dbReference type="InterPro" id="IPR004381">
    <property type="entry name" value="Glycerate_kinase"/>
</dbReference>
<dbReference type="Proteomes" id="UP000789833">
    <property type="component" value="Unassembled WGS sequence"/>
</dbReference>
<reference evidence="5 6" key="1">
    <citation type="submission" date="2021-10" db="EMBL/GenBank/DDBJ databases">
        <authorList>
            <person name="Criscuolo A."/>
        </authorList>
    </citation>
    <scope>NUCLEOTIDE SEQUENCE [LARGE SCALE GENOMIC DNA]</scope>
    <source>
        <strain evidence="6">CIP 111883</strain>
    </source>
</reference>
<dbReference type="PIRSF" id="PIRSF006078">
    <property type="entry name" value="GlxK"/>
    <property type="match status" value="1"/>
</dbReference>
<accession>A0ABM8YMG5</accession>
<evidence type="ECO:0000313" key="5">
    <source>
        <dbReference type="EMBL" id="CAG9621142.1"/>
    </source>
</evidence>
<dbReference type="InterPro" id="IPR018197">
    <property type="entry name" value="Glycerate_kinase_RE-like"/>
</dbReference>
<protein>
    <submittedName>
        <fullName evidence="5">Glycerate 3-kinase</fullName>
        <ecNumber evidence="5">2.7.1.31</ecNumber>
    </submittedName>
</protein>
<evidence type="ECO:0000256" key="1">
    <source>
        <dbReference type="ARBA" id="ARBA00006284"/>
    </source>
</evidence>
<dbReference type="InterPro" id="IPR018193">
    <property type="entry name" value="Glyc_kinase_flavodox-like_fold"/>
</dbReference>
<dbReference type="PANTHER" id="PTHR21599">
    <property type="entry name" value="GLYCERATE KINASE"/>
    <property type="match status" value="1"/>
</dbReference>
<dbReference type="PANTHER" id="PTHR21599:SF0">
    <property type="entry name" value="GLYCERATE KINASE"/>
    <property type="match status" value="1"/>
</dbReference>
<dbReference type="Gene3D" id="3.90.1510.10">
    <property type="entry name" value="Glycerate kinase, domain 2"/>
    <property type="match status" value="1"/>
</dbReference>
<dbReference type="GO" id="GO:0008887">
    <property type="term" value="F:glycerate kinase activity"/>
    <property type="evidence" value="ECO:0007669"/>
    <property type="project" value="UniProtKB-EC"/>
</dbReference>
<dbReference type="EC" id="2.7.1.31" evidence="5"/>